<gene>
    <name evidence="2" type="ORF">GCM10009749_15160</name>
</gene>
<proteinExistence type="predicted"/>
<dbReference type="EMBL" id="BAAANJ010000005">
    <property type="protein sequence ID" value="GAA1807782.1"/>
    <property type="molecule type" value="Genomic_DNA"/>
</dbReference>
<protein>
    <submittedName>
        <fullName evidence="2">Uncharacterized protein</fullName>
    </submittedName>
</protein>
<name>A0ABN2M340_9MICO</name>
<accession>A0ABN2M340</accession>
<organism evidence="2 3">
    <name type="scientific">Agromyces neolithicus</name>
    <dbReference type="NCBI Taxonomy" id="269420"/>
    <lineage>
        <taxon>Bacteria</taxon>
        <taxon>Bacillati</taxon>
        <taxon>Actinomycetota</taxon>
        <taxon>Actinomycetes</taxon>
        <taxon>Micrococcales</taxon>
        <taxon>Microbacteriaceae</taxon>
        <taxon>Agromyces</taxon>
    </lineage>
</organism>
<evidence type="ECO:0000256" key="1">
    <source>
        <dbReference type="SAM" id="Phobius"/>
    </source>
</evidence>
<keyword evidence="1" id="KW-1133">Transmembrane helix</keyword>
<keyword evidence="1" id="KW-0472">Membrane</keyword>
<keyword evidence="1" id="KW-0812">Transmembrane</keyword>
<comment type="caution">
    <text evidence="2">The sequence shown here is derived from an EMBL/GenBank/DDBJ whole genome shotgun (WGS) entry which is preliminary data.</text>
</comment>
<feature type="transmembrane region" description="Helical" evidence="1">
    <location>
        <begin position="75"/>
        <end position="96"/>
    </location>
</feature>
<reference evidence="2 3" key="1">
    <citation type="journal article" date="2019" name="Int. J. Syst. Evol. Microbiol.">
        <title>The Global Catalogue of Microorganisms (GCM) 10K type strain sequencing project: providing services to taxonomists for standard genome sequencing and annotation.</title>
        <authorList>
            <consortium name="The Broad Institute Genomics Platform"/>
            <consortium name="The Broad Institute Genome Sequencing Center for Infectious Disease"/>
            <person name="Wu L."/>
            <person name="Ma J."/>
        </authorList>
    </citation>
    <scope>NUCLEOTIDE SEQUENCE [LARGE SCALE GENOMIC DNA]</scope>
    <source>
        <strain evidence="2 3">JCM 14322</strain>
    </source>
</reference>
<dbReference type="RefSeq" id="WP_344295105.1">
    <property type="nucleotide sequence ID" value="NZ_BAAANJ010000005.1"/>
</dbReference>
<evidence type="ECO:0000313" key="2">
    <source>
        <dbReference type="EMBL" id="GAA1807782.1"/>
    </source>
</evidence>
<sequence length="144" mass="15567">MGADTGREAPTTRGDRVRIPPVSWGLLALATILGALNGLYVLVVPVGGQTELTGRTWDQFAADDAEMASLYSMDLALLGITWVAFGLLAAVVSLFAYRLGERWSWYALWLVPLAYGGAAARMLVDEYSAGWSDPPTRSWRSLAS</sequence>
<dbReference type="Proteomes" id="UP001500002">
    <property type="component" value="Unassembled WGS sequence"/>
</dbReference>
<feature type="transmembrane region" description="Helical" evidence="1">
    <location>
        <begin position="21"/>
        <end position="43"/>
    </location>
</feature>
<feature type="transmembrane region" description="Helical" evidence="1">
    <location>
        <begin position="103"/>
        <end position="124"/>
    </location>
</feature>
<keyword evidence="3" id="KW-1185">Reference proteome</keyword>
<evidence type="ECO:0000313" key="3">
    <source>
        <dbReference type="Proteomes" id="UP001500002"/>
    </source>
</evidence>